<keyword evidence="1" id="KW-1185">Reference proteome</keyword>
<proteinExistence type="predicted"/>
<dbReference type="AlphaFoldDB" id="A0A915JKC8"/>
<reference evidence="2" key="1">
    <citation type="submission" date="2022-11" db="UniProtKB">
        <authorList>
            <consortium name="WormBaseParasite"/>
        </authorList>
    </citation>
    <scope>IDENTIFICATION</scope>
</reference>
<accession>A0A915JKC8</accession>
<evidence type="ECO:0000313" key="2">
    <source>
        <dbReference type="WBParaSite" id="nRc.2.0.1.t26644-RA"/>
    </source>
</evidence>
<protein>
    <submittedName>
        <fullName evidence="2">Uncharacterized protein</fullName>
    </submittedName>
</protein>
<sequence>MGRTTLSNKSVNVKILLNDTWPRALLARFLGMLVTLLQATKRFFPETLSDSYTASVSLLSQFSAKFFLLCQDCGSDP</sequence>
<organism evidence="1 2">
    <name type="scientific">Romanomermis culicivorax</name>
    <name type="common">Nematode worm</name>
    <dbReference type="NCBI Taxonomy" id="13658"/>
    <lineage>
        <taxon>Eukaryota</taxon>
        <taxon>Metazoa</taxon>
        <taxon>Ecdysozoa</taxon>
        <taxon>Nematoda</taxon>
        <taxon>Enoplea</taxon>
        <taxon>Dorylaimia</taxon>
        <taxon>Mermithida</taxon>
        <taxon>Mermithoidea</taxon>
        <taxon>Mermithidae</taxon>
        <taxon>Romanomermis</taxon>
    </lineage>
</organism>
<dbReference type="WBParaSite" id="nRc.2.0.1.t26644-RA">
    <property type="protein sequence ID" value="nRc.2.0.1.t26644-RA"/>
    <property type="gene ID" value="nRc.2.0.1.g26644"/>
</dbReference>
<dbReference type="Proteomes" id="UP000887565">
    <property type="component" value="Unplaced"/>
</dbReference>
<name>A0A915JKC8_ROMCU</name>
<evidence type="ECO:0000313" key="1">
    <source>
        <dbReference type="Proteomes" id="UP000887565"/>
    </source>
</evidence>